<dbReference type="Proteomes" id="UP000053593">
    <property type="component" value="Unassembled WGS sequence"/>
</dbReference>
<dbReference type="HOGENOM" id="CLU_2996688_0_0_1"/>
<accession>A0A0D0CSS5</accession>
<keyword evidence="2" id="KW-1185">Reference proteome</keyword>
<proteinExistence type="predicted"/>
<reference evidence="1 2" key="1">
    <citation type="submission" date="2014-04" db="EMBL/GenBank/DDBJ databases">
        <title>Evolutionary Origins and Diversification of the Mycorrhizal Mutualists.</title>
        <authorList>
            <consortium name="DOE Joint Genome Institute"/>
            <consortium name="Mycorrhizal Genomics Consortium"/>
            <person name="Kohler A."/>
            <person name="Kuo A."/>
            <person name="Nagy L.G."/>
            <person name="Floudas D."/>
            <person name="Copeland A."/>
            <person name="Barry K.W."/>
            <person name="Cichocki N."/>
            <person name="Veneault-Fourrey C."/>
            <person name="LaButti K."/>
            <person name="Lindquist E.A."/>
            <person name="Lipzen A."/>
            <person name="Lundell T."/>
            <person name="Morin E."/>
            <person name="Murat C."/>
            <person name="Riley R."/>
            <person name="Ohm R."/>
            <person name="Sun H."/>
            <person name="Tunlid A."/>
            <person name="Henrissat B."/>
            <person name="Grigoriev I.V."/>
            <person name="Hibbett D.S."/>
            <person name="Martin F."/>
        </authorList>
    </citation>
    <scope>NUCLEOTIDE SEQUENCE [LARGE SCALE GENOMIC DNA]</scope>
    <source>
        <strain evidence="1 2">FD-317 M1</strain>
    </source>
</reference>
<evidence type="ECO:0000313" key="2">
    <source>
        <dbReference type="Proteomes" id="UP000053593"/>
    </source>
</evidence>
<name>A0A0D0CSS5_9AGAR</name>
<gene>
    <name evidence="1" type="ORF">GYMLUDRAFT_45078</name>
</gene>
<sequence length="57" mass="6246">MHGKSSMDIFKNFNSFAVFAPILVADEASLLIEFTPIPINKEHDTASCVPLGYCMIA</sequence>
<dbReference type="EMBL" id="KN834783">
    <property type="protein sequence ID" value="KIK58763.1"/>
    <property type="molecule type" value="Genomic_DNA"/>
</dbReference>
<organism evidence="1 2">
    <name type="scientific">Collybiopsis luxurians FD-317 M1</name>
    <dbReference type="NCBI Taxonomy" id="944289"/>
    <lineage>
        <taxon>Eukaryota</taxon>
        <taxon>Fungi</taxon>
        <taxon>Dikarya</taxon>
        <taxon>Basidiomycota</taxon>
        <taxon>Agaricomycotina</taxon>
        <taxon>Agaricomycetes</taxon>
        <taxon>Agaricomycetidae</taxon>
        <taxon>Agaricales</taxon>
        <taxon>Marasmiineae</taxon>
        <taxon>Omphalotaceae</taxon>
        <taxon>Collybiopsis</taxon>
        <taxon>Collybiopsis luxurians</taxon>
    </lineage>
</organism>
<dbReference type="AlphaFoldDB" id="A0A0D0CSS5"/>
<evidence type="ECO:0000313" key="1">
    <source>
        <dbReference type="EMBL" id="KIK58763.1"/>
    </source>
</evidence>
<protein>
    <submittedName>
        <fullName evidence="1">Uncharacterized protein</fullName>
    </submittedName>
</protein>